<accession>A0ABV2T800</accession>
<comment type="caution">
    <text evidence="1">The sequence shown here is derived from an EMBL/GenBank/DDBJ whole genome shotgun (WGS) entry which is preliminary data.</text>
</comment>
<organism evidence="1 2">
    <name type="scientific">Chitinophaga defluvii</name>
    <dbReference type="NCBI Taxonomy" id="3163343"/>
    <lineage>
        <taxon>Bacteria</taxon>
        <taxon>Pseudomonadati</taxon>
        <taxon>Bacteroidota</taxon>
        <taxon>Chitinophagia</taxon>
        <taxon>Chitinophagales</taxon>
        <taxon>Chitinophagaceae</taxon>
        <taxon>Chitinophaga</taxon>
    </lineage>
</organism>
<proteinExistence type="predicted"/>
<reference evidence="1 2" key="1">
    <citation type="submission" date="2024-06" db="EMBL/GenBank/DDBJ databases">
        <title>Chitinophaga defluvii sp. nov., isolated from municipal sewage.</title>
        <authorList>
            <person name="Zhang L."/>
        </authorList>
    </citation>
    <scope>NUCLEOTIDE SEQUENCE [LARGE SCALE GENOMIC DNA]</scope>
    <source>
        <strain evidence="1 2">H8</strain>
    </source>
</reference>
<evidence type="ECO:0000313" key="2">
    <source>
        <dbReference type="Proteomes" id="UP001549749"/>
    </source>
</evidence>
<dbReference type="EMBL" id="JBEXAC010000001">
    <property type="protein sequence ID" value="MET6998254.1"/>
    <property type="molecule type" value="Genomic_DNA"/>
</dbReference>
<gene>
    <name evidence="1" type="ORF">ABR189_12785</name>
</gene>
<evidence type="ECO:0000313" key="1">
    <source>
        <dbReference type="EMBL" id="MET6998254.1"/>
    </source>
</evidence>
<name>A0ABV2T800_9BACT</name>
<protein>
    <submittedName>
        <fullName evidence="1">Uncharacterized protein</fullName>
    </submittedName>
</protein>
<sequence length="161" mass="17672">MARQAGPLLITGTRSNLTFYKMNGRYYARLKSSLSSKRVKTSPAFARTMLYANRLALCSRIASRLYRSMPVAAQQVALYRKMTSTALRLLKAGIGEERLAAALAAVYIPAPAISASTTVLPAVRAMVTSSGQLVWYFPEEVVFTIHCPGKSPPRIKACRQN</sequence>
<dbReference type="Proteomes" id="UP001549749">
    <property type="component" value="Unassembled WGS sequence"/>
</dbReference>
<keyword evidence="2" id="KW-1185">Reference proteome</keyword>
<dbReference type="RefSeq" id="WP_354660889.1">
    <property type="nucleotide sequence ID" value="NZ_JBEXAC010000001.1"/>
</dbReference>